<dbReference type="Proteomes" id="UP000274082">
    <property type="component" value="Chromosome 30"/>
</dbReference>
<dbReference type="VEuPathDB" id="TriTrypDB:LDHU3_30.2850"/>
<dbReference type="VEuPathDB" id="TriTrypDB:LdCL_300026300"/>
<sequence length="223" mass="24002">MFAQLGRHPVCASCRVLRASRPACRSSVRAVASSTRVCYALPNKGTGATIAPPPFQGEACTYPPISPTPGASDTVSIGQRLYSLTQFCTKVCLGPKRDDAELERLATEAWNLLQSISEEEVEALPLRDVAEIVVAYNHFCGFWANGLNGPARAVRDGKSSGQVSTSSSQFGVDEQPQTYPIMERFDVASGNGETLLNKAVPQPLDGCEVPVRRASPLDEILEF</sequence>
<evidence type="ECO:0000259" key="1">
    <source>
        <dbReference type="Pfam" id="PF26165"/>
    </source>
</evidence>
<dbReference type="CDD" id="cd23679">
    <property type="entry name" value="RESC7"/>
    <property type="match status" value="1"/>
</dbReference>
<evidence type="ECO:0000313" key="2">
    <source>
        <dbReference type="EMBL" id="AYU81008.1"/>
    </source>
</evidence>
<evidence type="ECO:0000313" key="3">
    <source>
        <dbReference type="Proteomes" id="UP000274082"/>
    </source>
</evidence>
<feature type="domain" description="RNA-editing substrate-binding complex 7 protein" evidence="1">
    <location>
        <begin position="73"/>
        <end position="150"/>
    </location>
</feature>
<accession>A0A3S7X3K2</accession>
<proteinExistence type="predicted"/>
<dbReference type="EMBL" id="CP029529">
    <property type="protein sequence ID" value="AYU81008.1"/>
    <property type="molecule type" value="Genomic_DNA"/>
</dbReference>
<protein>
    <recommendedName>
        <fullName evidence="1">RNA-editing substrate-binding complex 7 protein domain-containing protein</fullName>
    </recommendedName>
</protein>
<reference evidence="2 3" key="1">
    <citation type="journal article" date="2018" name="Sci. Rep.">
        <title>A complete Leishmania donovani reference genome identifies novel genetic variations associated with virulence.</title>
        <authorList>
            <person name="Lypaczewski P."/>
            <person name="Hoshizaki J."/>
            <person name="Zhang W.-W."/>
            <person name="McCall L.-I."/>
            <person name="Torcivia-Rodriguez J."/>
            <person name="Simonyan V."/>
            <person name="Kaur A."/>
            <person name="Dewar K."/>
            <person name="Matlashewski G."/>
        </authorList>
    </citation>
    <scope>NUCLEOTIDE SEQUENCE [LARGE SCALE GENOMIC DNA]</scope>
    <source>
        <strain evidence="2 3">LdCL</strain>
    </source>
</reference>
<keyword evidence="3" id="KW-1185">Reference proteome</keyword>
<dbReference type="AlphaFoldDB" id="A0A3S7X3K2"/>
<dbReference type="Pfam" id="PF26165">
    <property type="entry name" value="RESC7"/>
    <property type="match status" value="1"/>
</dbReference>
<organism evidence="2 3">
    <name type="scientific">Leishmania donovani</name>
    <dbReference type="NCBI Taxonomy" id="5661"/>
    <lineage>
        <taxon>Eukaryota</taxon>
        <taxon>Discoba</taxon>
        <taxon>Euglenozoa</taxon>
        <taxon>Kinetoplastea</taxon>
        <taxon>Metakinetoplastina</taxon>
        <taxon>Trypanosomatida</taxon>
        <taxon>Trypanosomatidae</taxon>
        <taxon>Leishmaniinae</taxon>
        <taxon>Leishmania</taxon>
    </lineage>
</organism>
<gene>
    <name evidence="2" type="ORF">LdCL_300026300</name>
</gene>
<name>A0A3S7X3K2_LEIDO</name>
<dbReference type="OrthoDB" id="259184at2759"/>
<dbReference type="InterPro" id="IPR058774">
    <property type="entry name" value="RESC7"/>
</dbReference>